<gene>
    <name evidence="2" type="ORF">D0Q02_22015</name>
</gene>
<evidence type="ECO:0000313" key="3">
    <source>
        <dbReference type="Proteomes" id="UP000262621"/>
    </source>
</evidence>
<feature type="domain" description="GIY-YIG" evidence="1">
    <location>
        <begin position="29"/>
        <end position="79"/>
    </location>
</feature>
<dbReference type="Gene3D" id="3.40.1440.10">
    <property type="entry name" value="GIY-YIG endonuclease"/>
    <property type="match status" value="1"/>
</dbReference>
<reference evidence="2 3" key="1">
    <citation type="submission" date="2018-08" db="EMBL/GenBank/DDBJ databases">
        <title>Verrucosispora craniellae sp. nov., isolated from a marine sponge in the South China Sea.</title>
        <authorList>
            <person name="Li L."/>
            <person name="Lin H.W."/>
        </authorList>
    </citation>
    <scope>NUCLEOTIDE SEQUENCE [LARGE SCALE GENOMIC DNA]</scope>
    <source>
        <strain evidence="2 3">LHW63014</strain>
    </source>
</reference>
<name>A0A372FV26_9ACTN</name>
<evidence type="ECO:0000313" key="2">
    <source>
        <dbReference type="EMBL" id="RFS44474.1"/>
    </source>
</evidence>
<accession>A0A372FV26</accession>
<comment type="caution">
    <text evidence="2">The sequence shown here is derived from an EMBL/GenBank/DDBJ whole genome shotgun (WGS) entry which is preliminary data.</text>
</comment>
<dbReference type="Proteomes" id="UP000262621">
    <property type="component" value="Unassembled WGS sequence"/>
</dbReference>
<organism evidence="2 3">
    <name type="scientific">Micromonospora craniellae</name>
    <dbReference type="NCBI Taxonomy" id="2294034"/>
    <lineage>
        <taxon>Bacteria</taxon>
        <taxon>Bacillati</taxon>
        <taxon>Actinomycetota</taxon>
        <taxon>Actinomycetes</taxon>
        <taxon>Micromonosporales</taxon>
        <taxon>Micromonosporaceae</taxon>
        <taxon>Micromonospora</taxon>
    </lineage>
</organism>
<proteinExistence type="predicted"/>
<sequence length="227" mass="25356">MKLIRAELGNVMALADPNDPAHRIGDAVGVYAYFDYDDEPIYVGQTSSSFRDRISRHLTGQRSDAVAKFILDPFEVASVSMWSLPHVAEAESLKRPGQPAGSSEKKTLLNPYEYTVYRTLEAQSNFGAVLNEGAIQPSELVDLPPRVHACIIPDELWEDRKHSDVRIARRAATISRLSQMISEREVSGGMRRTLLLQAQRLTWLAEQRIYEIGAELPDSEDASIGDE</sequence>
<dbReference type="AlphaFoldDB" id="A0A372FV26"/>
<evidence type="ECO:0000259" key="1">
    <source>
        <dbReference type="Pfam" id="PF01541"/>
    </source>
</evidence>
<dbReference type="EMBL" id="QVFU01000029">
    <property type="protein sequence ID" value="RFS44474.1"/>
    <property type="molecule type" value="Genomic_DNA"/>
</dbReference>
<dbReference type="InterPro" id="IPR035901">
    <property type="entry name" value="GIY-YIG_endonuc_sf"/>
</dbReference>
<dbReference type="CDD" id="cd00719">
    <property type="entry name" value="GIY-YIG_SF"/>
    <property type="match status" value="1"/>
</dbReference>
<dbReference type="SUPFAM" id="SSF82771">
    <property type="entry name" value="GIY-YIG endonuclease"/>
    <property type="match status" value="1"/>
</dbReference>
<dbReference type="Pfam" id="PF01541">
    <property type="entry name" value="GIY-YIG"/>
    <property type="match status" value="1"/>
</dbReference>
<keyword evidence="3" id="KW-1185">Reference proteome</keyword>
<protein>
    <submittedName>
        <fullName evidence="2">GIY-YIG nuclease family protein</fullName>
    </submittedName>
</protein>
<dbReference type="InterPro" id="IPR000305">
    <property type="entry name" value="GIY-YIG_endonuc"/>
</dbReference>